<sequence length="605" mass="69317">MPPGKAKEAPTTSSVSDDEPSKESSSDSSLRFNNCSSEELEELDRSFFDLSTVLSLISTPIESIKAMGVAQQETSHVSIPRDDPTMVFAELKDIPFKTIKVETVRNEGEDLKQTRILIESKQYFPKLSSTIGAYISIYGSEIAPSLIFIFTSSGMITTKKYEFPEYETCFWQYIPLDLPDIDSFKMIIEDPKHKDIGISSLAFVREETPEESTIRKSRDVALEKLWHESTSVKAEFMNEANDYSLPIPRDDPTIIDPAFETVKAVNLVYSTEMKAKGVHNEGYDQSLRAQDMLKGERHVFLSHLSIPFPAPSFLKGAYICISKRGSSPFLLFTFTDCDGMKISKKYEFTNPKFWHEWHFLPIDLDNVILCEIEGKGQWEGKKSRIFVIESLAFIREETLEESLVREAREILWSEALIVNSEFVKEGDRKSKGRDSIPIPRDDPRIILPSFSLVKGKRDVYSKESKEYDVSLKVQKMLKGEDYVWLSHLSIPFPSPSPIKGAYICVEENTSSPLLLFTFTLSDGTKISKKYEFTEPKHEYEWHFLPIDLEDVVLCEIDGNGTLRERKCRDFFIYSLVFLLTDEFIATKRLCQLPWEQTGDDNQEKR</sequence>
<reference evidence="2" key="1">
    <citation type="submission" date="2022-03" db="EMBL/GenBank/DDBJ databases">
        <title>Draft genome sequence of Aduncisulcus paluster, a free-living microaerophilic Fornicata.</title>
        <authorList>
            <person name="Yuyama I."/>
            <person name="Kume K."/>
            <person name="Tamura T."/>
            <person name="Inagaki Y."/>
            <person name="Hashimoto T."/>
        </authorList>
    </citation>
    <scope>NUCLEOTIDE SEQUENCE</scope>
    <source>
        <strain evidence="2">NY0171</strain>
    </source>
</reference>
<dbReference type="Proteomes" id="UP001057375">
    <property type="component" value="Unassembled WGS sequence"/>
</dbReference>
<evidence type="ECO:0008006" key="4">
    <source>
        <dbReference type="Google" id="ProtNLM"/>
    </source>
</evidence>
<protein>
    <recommendedName>
        <fullName evidence="4">NudC domain-containing protein 1</fullName>
    </recommendedName>
</protein>
<evidence type="ECO:0000313" key="2">
    <source>
        <dbReference type="EMBL" id="GKT24394.1"/>
    </source>
</evidence>
<dbReference type="EMBL" id="BQXS01012522">
    <property type="protein sequence ID" value="GKT24394.1"/>
    <property type="molecule type" value="Genomic_DNA"/>
</dbReference>
<comment type="caution">
    <text evidence="2">The sequence shown here is derived from an EMBL/GenBank/DDBJ whole genome shotgun (WGS) entry which is preliminary data.</text>
</comment>
<feature type="region of interest" description="Disordered" evidence="1">
    <location>
        <begin position="1"/>
        <end position="33"/>
    </location>
</feature>
<gene>
    <name evidence="2" type="ORF">ADUPG1_012716</name>
</gene>
<keyword evidence="3" id="KW-1185">Reference proteome</keyword>
<name>A0ABQ5K3M8_9EUKA</name>
<evidence type="ECO:0000256" key="1">
    <source>
        <dbReference type="SAM" id="MobiDB-lite"/>
    </source>
</evidence>
<evidence type="ECO:0000313" key="3">
    <source>
        <dbReference type="Proteomes" id="UP001057375"/>
    </source>
</evidence>
<organism evidence="2 3">
    <name type="scientific">Aduncisulcus paluster</name>
    <dbReference type="NCBI Taxonomy" id="2918883"/>
    <lineage>
        <taxon>Eukaryota</taxon>
        <taxon>Metamonada</taxon>
        <taxon>Carpediemonas-like organisms</taxon>
        <taxon>Aduncisulcus</taxon>
    </lineage>
</organism>
<accession>A0ABQ5K3M8</accession>
<proteinExistence type="predicted"/>